<evidence type="ECO:0000313" key="1">
    <source>
        <dbReference type="EMBL" id="GFM32403.1"/>
    </source>
</evidence>
<keyword evidence="2" id="KW-1185">Reference proteome</keyword>
<organism evidence="1 2">
    <name type="scientific">Desulfovibrio subterraneus</name>
    <dbReference type="NCBI Taxonomy" id="2718620"/>
    <lineage>
        <taxon>Bacteria</taxon>
        <taxon>Pseudomonadati</taxon>
        <taxon>Thermodesulfobacteriota</taxon>
        <taxon>Desulfovibrionia</taxon>
        <taxon>Desulfovibrionales</taxon>
        <taxon>Desulfovibrionaceae</taxon>
        <taxon>Desulfovibrio</taxon>
    </lineage>
</organism>
<evidence type="ECO:0000313" key="2">
    <source>
        <dbReference type="Proteomes" id="UP000503840"/>
    </source>
</evidence>
<protein>
    <submittedName>
        <fullName evidence="1">Uncharacterized protein</fullName>
    </submittedName>
</protein>
<comment type="caution">
    <text evidence="1">The sequence shown here is derived from an EMBL/GenBank/DDBJ whole genome shotgun (WGS) entry which is preliminary data.</text>
</comment>
<proteinExistence type="predicted"/>
<dbReference type="AlphaFoldDB" id="A0A7J0BFB5"/>
<gene>
    <name evidence="1" type="ORF">DSM101010T_07680</name>
</gene>
<reference evidence="1 2" key="1">
    <citation type="submission" date="2020-05" db="EMBL/GenBank/DDBJ databases">
        <title>Draft genome sequence of Desulfovibrio sp. strain HN2T.</title>
        <authorList>
            <person name="Ueno A."/>
            <person name="Tamazawa S."/>
            <person name="Tamamura S."/>
            <person name="Murakami T."/>
            <person name="Kiyama T."/>
            <person name="Inomata H."/>
            <person name="Amano Y."/>
            <person name="Miyakawa K."/>
            <person name="Tamaki H."/>
            <person name="Naganuma T."/>
            <person name="Kaneko K."/>
        </authorList>
    </citation>
    <scope>NUCLEOTIDE SEQUENCE [LARGE SCALE GENOMIC DNA]</scope>
    <source>
        <strain evidence="1 2">HN2</strain>
    </source>
</reference>
<accession>A0A7J0BFB5</accession>
<dbReference type="EMBL" id="BLVO01000005">
    <property type="protein sequence ID" value="GFM32403.1"/>
    <property type="molecule type" value="Genomic_DNA"/>
</dbReference>
<dbReference type="Proteomes" id="UP000503840">
    <property type="component" value="Unassembled WGS sequence"/>
</dbReference>
<sequence>MLFPLTIDLPHGAAPDASHPLYDAAVTTRGLCPRCGREHTLPAGVARAECASLMRLLEQHGRIDMQAPDDAADPHFSLDYLHGVARGQMFGVLVVRTQDGGYGTLRAFSAQYNRVWHVAGWVPPLIDIAAFDAQVAKDDPVINALGRRIRELDAAIADERDAAEQAPQGIPDTTAPVVTAGTGPMSVDEAPAPTRIDLLMRERAALVDERKGLSQRSMRAIHELYRVHSFGNRADRAASLFEIFPAGRGVPTGTGDCCAPKLLQYAILHNMTPLGLAEFYWGRESRSGARQHGEFYPSCQDKCYPILGYMLCGLEERAVTG</sequence>
<name>A0A7J0BFB5_9BACT</name>
<dbReference type="RefSeq" id="WP_174404109.1">
    <property type="nucleotide sequence ID" value="NZ_BLVO01000005.1"/>
</dbReference>